<dbReference type="PANTHER" id="PTHR48040:SF53">
    <property type="entry name" value="ABC TRANSPORTER G FAMILY MEMBER 35-LIKE"/>
    <property type="match status" value="1"/>
</dbReference>
<dbReference type="AlphaFoldDB" id="A0A8J5GZC6"/>
<sequence length="310" mass="35834">MAEARRLRLGNDDVEALNNYFCRMQSRNSNFFYVIDVDEDSRIRNIFWVDARDIKRSKKKKVYGYQHWLDGDHDSNIIHEESRNERKKFYSPLKVRSRGRPSTKRKQSKIEQIEKRAKTKSRKKGSTIDRKQDELSNIEQIDKFSESQRLFRLDKELLVPNDIVQTMERTRSLVKPIDLLQMHADLFKEGKSAKMNFEINDYPGSGLPSLQKFVDEVMDLLELDNLKDAIVGLPEITGLSTEQRKRLPIAVALVANPSIIFMDEPTSGLDARAVAIGMRTVRNTVDTGRTVVCTIHQPSIDVFEAFDDIL</sequence>
<dbReference type="GO" id="GO:0005524">
    <property type="term" value="F:ATP binding"/>
    <property type="evidence" value="ECO:0007669"/>
    <property type="project" value="InterPro"/>
</dbReference>
<evidence type="ECO:0000313" key="3">
    <source>
        <dbReference type="EMBL" id="KAG6517391.1"/>
    </source>
</evidence>
<feature type="region of interest" description="Disordered" evidence="1">
    <location>
        <begin position="89"/>
        <end position="131"/>
    </location>
</feature>
<evidence type="ECO:0000259" key="2">
    <source>
        <dbReference type="Pfam" id="PF00005"/>
    </source>
</evidence>
<organism evidence="3 4">
    <name type="scientific">Zingiber officinale</name>
    <name type="common">Ginger</name>
    <name type="synonym">Amomum zingiber</name>
    <dbReference type="NCBI Taxonomy" id="94328"/>
    <lineage>
        <taxon>Eukaryota</taxon>
        <taxon>Viridiplantae</taxon>
        <taxon>Streptophyta</taxon>
        <taxon>Embryophyta</taxon>
        <taxon>Tracheophyta</taxon>
        <taxon>Spermatophyta</taxon>
        <taxon>Magnoliopsida</taxon>
        <taxon>Liliopsida</taxon>
        <taxon>Zingiberales</taxon>
        <taxon>Zingiberaceae</taxon>
        <taxon>Zingiber</taxon>
    </lineage>
</organism>
<dbReference type="InterPro" id="IPR003439">
    <property type="entry name" value="ABC_transporter-like_ATP-bd"/>
</dbReference>
<evidence type="ECO:0000256" key="1">
    <source>
        <dbReference type="SAM" id="MobiDB-lite"/>
    </source>
</evidence>
<reference evidence="3 4" key="1">
    <citation type="submission" date="2020-08" db="EMBL/GenBank/DDBJ databases">
        <title>Plant Genome Project.</title>
        <authorList>
            <person name="Zhang R.-G."/>
        </authorList>
    </citation>
    <scope>NUCLEOTIDE SEQUENCE [LARGE SCALE GENOMIC DNA]</scope>
    <source>
        <tissue evidence="3">Rhizome</tissue>
    </source>
</reference>
<gene>
    <name evidence="3" type="ORF">ZIOFF_020777</name>
</gene>
<dbReference type="PANTHER" id="PTHR48040">
    <property type="entry name" value="PLEIOTROPIC DRUG RESISTANCE PROTEIN 1-LIKE ISOFORM X1"/>
    <property type="match status" value="1"/>
</dbReference>
<feature type="domain" description="ABC transporter" evidence="2">
    <location>
        <begin position="168"/>
        <end position="267"/>
    </location>
</feature>
<dbReference type="Proteomes" id="UP000734854">
    <property type="component" value="Unassembled WGS sequence"/>
</dbReference>
<accession>A0A8J5GZC6</accession>
<proteinExistence type="predicted"/>
<dbReference type="EMBL" id="JACMSC010000006">
    <property type="protein sequence ID" value="KAG6517391.1"/>
    <property type="molecule type" value="Genomic_DNA"/>
</dbReference>
<dbReference type="Pfam" id="PF00005">
    <property type="entry name" value="ABC_tran"/>
    <property type="match status" value="1"/>
</dbReference>
<dbReference type="Gene3D" id="3.40.50.300">
    <property type="entry name" value="P-loop containing nucleotide triphosphate hydrolases"/>
    <property type="match status" value="1"/>
</dbReference>
<dbReference type="GO" id="GO:0016887">
    <property type="term" value="F:ATP hydrolysis activity"/>
    <property type="evidence" value="ECO:0007669"/>
    <property type="project" value="InterPro"/>
</dbReference>
<feature type="compositionally biased region" description="Basic residues" evidence="1">
    <location>
        <begin position="95"/>
        <end position="107"/>
    </location>
</feature>
<keyword evidence="4" id="KW-1185">Reference proteome</keyword>
<comment type="caution">
    <text evidence="3">The sequence shown here is derived from an EMBL/GenBank/DDBJ whole genome shotgun (WGS) entry which is preliminary data.</text>
</comment>
<dbReference type="SUPFAM" id="SSF52540">
    <property type="entry name" value="P-loop containing nucleoside triphosphate hydrolases"/>
    <property type="match status" value="1"/>
</dbReference>
<dbReference type="InterPro" id="IPR027417">
    <property type="entry name" value="P-loop_NTPase"/>
</dbReference>
<protein>
    <recommendedName>
        <fullName evidence="2">ABC transporter domain-containing protein</fullName>
    </recommendedName>
</protein>
<name>A0A8J5GZC6_ZINOF</name>
<evidence type="ECO:0000313" key="4">
    <source>
        <dbReference type="Proteomes" id="UP000734854"/>
    </source>
</evidence>